<keyword evidence="3" id="KW-0804">Transcription</keyword>
<feature type="DNA-binding region" description="H-T-H motif" evidence="4">
    <location>
        <begin position="39"/>
        <end position="58"/>
    </location>
</feature>
<dbReference type="Pfam" id="PF00440">
    <property type="entry name" value="TetR_N"/>
    <property type="match status" value="1"/>
</dbReference>
<proteinExistence type="predicted"/>
<dbReference type="InterPro" id="IPR001647">
    <property type="entry name" value="HTH_TetR"/>
</dbReference>
<evidence type="ECO:0000256" key="3">
    <source>
        <dbReference type="ARBA" id="ARBA00023163"/>
    </source>
</evidence>
<keyword evidence="7" id="KW-1185">Reference proteome</keyword>
<dbReference type="PANTHER" id="PTHR30055:SF220">
    <property type="entry name" value="TETR-FAMILY REGULATORY PROTEIN"/>
    <property type="match status" value="1"/>
</dbReference>
<name>A0A1W6YLL8_9BORD</name>
<reference evidence="6 7" key="1">
    <citation type="submission" date="2017-05" db="EMBL/GenBank/DDBJ databases">
        <title>Complete and WGS of Bordetella genogroups.</title>
        <authorList>
            <person name="Spilker T."/>
            <person name="LiPuma J."/>
        </authorList>
    </citation>
    <scope>NUCLEOTIDE SEQUENCE [LARGE SCALE GENOMIC DNA]</scope>
    <source>
        <strain evidence="6 7">AU19157</strain>
    </source>
</reference>
<dbReference type="SUPFAM" id="SSF48498">
    <property type="entry name" value="Tetracyclin repressor-like, C-terminal domain"/>
    <property type="match status" value="1"/>
</dbReference>
<evidence type="ECO:0000256" key="4">
    <source>
        <dbReference type="PROSITE-ProRule" id="PRU00335"/>
    </source>
</evidence>
<dbReference type="InterPro" id="IPR009057">
    <property type="entry name" value="Homeodomain-like_sf"/>
</dbReference>
<dbReference type="STRING" id="1416806.CAL12_14845"/>
<feature type="domain" description="HTH tetR-type" evidence="5">
    <location>
        <begin position="16"/>
        <end position="76"/>
    </location>
</feature>
<dbReference type="GO" id="GO:0003700">
    <property type="term" value="F:DNA-binding transcription factor activity"/>
    <property type="evidence" value="ECO:0007669"/>
    <property type="project" value="TreeGrafter"/>
</dbReference>
<evidence type="ECO:0000256" key="2">
    <source>
        <dbReference type="ARBA" id="ARBA00023125"/>
    </source>
</evidence>
<dbReference type="SUPFAM" id="SSF46689">
    <property type="entry name" value="Homeodomain-like"/>
    <property type="match status" value="1"/>
</dbReference>
<dbReference type="Gene3D" id="1.10.357.10">
    <property type="entry name" value="Tetracycline Repressor, domain 2"/>
    <property type="match status" value="1"/>
</dbReference>
<evidence type="ECO:0000259" key="5">
    <source>
        <dbReference type="PROSITE" id="PS50977"/>
    </source>
</evidence>
<sequence length="248" mass="26885">MAKKSSSAAPAPYHHGDLRSALIAEARRELETAGVHDMSLRQLARAVGVSEAAPSRHFDGKKGLLAAIAASGFRDLIVLRRQALAQVEGSLARAYEMMRIYVRFAQDHKGLFDLMIGPRILGKTEYAELAEASNESFELFAASVRDYARDHGWTAADMTLVTHAAWSVEHGLATLIIGDRMNAEDRPVDVEQVIHFSMSLLLSGIAAGPRHAGDIMTRLAVTAEWPRAAGRKRAPAASAHRSGGPARR</sequence>
<dbReference type="Proteomes" id="UP000194151">
    <property type="component" value="Chromosome"/>
</dbReference>
<dbReference type="PANTHER" id="PTHR30055">
    <property type="entry name" value="HTH-TYPE TRANSCRIPTIONAL REGULATOR RUTR"/>
    <property type="match status" value="1"/>
</dbReference>
<dbReference type="PROSITE" id="PS50977">
    <property type="entry name" value="HTH_TETR_2"/>
    <property type="match status" value="1"/>
</dbReference>
<dbReference type="KEGG" id="bgv:CAL12_14845"/>
<keyword evidence="2 4" id="KW-0238">DNA-binding</keyword>
<evidence type="ECO:0000313" key="7">
    <source>
        <dbReference type="Proteomes" id="UP000194151"/>
    </source>
</evidence>
<dbReference type="InterPro" id="IPR036271">
    <property type="entry name" value="Tet_transcr_reg_TetR-rel_C_sf"/>
</dbReference>
<protein>
    <recommendedName>
        <fullName evidence="5">HTH tetR-type domain-containing protein</fullName>
    </recommendedName>
</protein>
<dbReference type="AlphaFoldDB" id="A0A1W6YLL8"/>
<accession>A0A1W6YLL8</accession>
<gene>
    <name evidence="6" type="ORF">CAL12_14845</name>
</gene>
<keyword evidence="1" id="KW-0805">Transcription regulation</keyword>
<organism evidence="6 7">
    <name type="scientific">Bordetella genomosp. 8</name>
    <dbReference type="NCBI Taxonomy" id="1416806"/>
    <lineage>
        <taxon>Bacteria</taxon>
        <taxon>Pseudomonadati</taxon>
        <taxon>Pseudomonadota</taxon>
        <taxon>Betaproteobacteria</taxon>
        <taxon>Burkholderiales</taxon>
        <taxon>Alcaligenaceae</taxon>
        <taxon>Bordetella</taxon>
    </lineage>
</organism>
<evidence type="ECO:0000313" key="6">
    <source>
        <dbReference type="EMBL" id="ARP81965.1"/>
    </source>
</evidence>
<evidence type="ECO:0000256" key="1">
    <source>
        <dbReference type="ARBA" id="ARBA00023015"/>
    </source>
</evidence>
<dbReference type="InterPro" id="IPR050109">
    <property type="entry name" value="HTH-type_TetR-like_transc_reg"/>
</dbReference>
<dbReference type="GO" id="GO:0000976">
    <property type="term" value="F:transcription cis-regulatory region binding"/>
    <property type="evidence" value="ECO:0007669"/>
    <property type="project" value="TreeGrafter"/>
</dbReference>
<dbReference type="Pfam" id="PF13305">
    <property type="entry name" value="TetR_C_33"/>
    <property type="match status" value="1"/>
</dbReference>
<dbReference type="RefSeq" id="WP_198298248.1">
    <property type="nucleotide sequence ID" value="NZ_CP021108.1"/>
</dbReference>
<dbReference type="EMBL" id="CP021108">
    <property type="protein sequence ID" value="ARP81965.1"/>
    <property type="molecule type" value="Genomic_DNA"/>
</dbReference>
<dbReference type="InterPro" id="IPR025996">
    <property type="entry name" value="MT1864/Rv1816-like_C"/>
</dbReference>